<dbReference type="AlphaFoldDB" id="F4CZD7"/>
<dbReference type="EMBL" id="CP002593">
    <property type="protein sequence ID" value="AEA25668.1"/>
    <property type="molecule type" value="Genomic_DNA"/>
</dbReference>
<gene>
    <name evidence="5" type="ordered locus">Psed_3487</name>
</gene>
<protein>
    <submittedName>
        <fullName evidence="5">Heat shock protein Hsp20</fullName>
    </submittedName>
</protein>
<evidence type="ECO:0000313" key="6">
    <source>
        <dbReference type="Proteomes" id="UP000007809"/>
    </source>
</evidence>
<dbReference type="SUPFAM" id="SSF49764">
    <property type="entry name" value="HSP20-like chaperones"/>
    <property type="match status" value="1"/>
</dbReference>
<dbReference type="KEGG" id="pdx:Psed_3487"/>
<dbReference type="RefSeq" id="WP_013675587.1">
    <property type="nucleotide sequence ID" value="NC_015312.1"/>
</dbReference>
<keyword evidence="5" id="KW-0346">Stress response</keyword>
<evidence type="ECO:0000256" key="2">
    <source>
        <dbReference type="RuleBase" id="RU003616"/>
    </source>
</evidence>
<dbReference type="Pfam" id="PF00011">
    <property type="entry name" value="HSP20"/>
    <property type="match status" value="1"/>
</dbReference>
<comment type="similarity">
    <text evidence="1 2">Belongs to the small heat shock protein (HSP20) family.</text>
</comment>
<dbReference type="OrthoDB" id="5242916at2"/>
<feature type="domain" description="SHSP" evidence="4">
    <location>
        <begin position="23"/>
        <end position="135"/>
    </location>
</feature>
<dbReference type="InterPro" id="IPR008978">
    <property type="entry name" value="HSP20-like_chaperone"/>
</dbReference>
<dbReference type="PROSITE" id="PS01031">
    <property type="entry name" value="SHSP"/>
    <property type="match status" value="1"/>
</dbReference>
<dbReference type="InterPro" id="IPR031107">
    <property type="entry name" value="Small_HSP"/>
</dbReference>
<keyword evidence="6" id="KW-1185">Reference proteome</keyword>
<dbReference type="PANTHER" id="PTHR11527">
    <property type="entry name" value="HEAT-SHOCK PROTEIN 20 FAMILY MEMBER"/>
    <property type="match status" value="1"/>
</dbReference>
<dbReference type="HOGENOM" id="CLU_046737_9_0_11"/>
<evidence type="ECO:0000313" key="5">
    <source>
        <dbReference type="EMBL" id="AEA25668.1"/>
    </source>
</evidence>
<proteinExistence type="inferred from homology"/>
<dbReference type="Gene3D" id="2.60.40.790">
    <property type="match status" value="1"/>
</dbReference>
<dbReference type="STRING" id="675635.Psed_3487"/>
<evidence type="ECO:0000256" key="3">
    <source>
        <dbReference type="SAM" id="MobiDB-lite"/>
    </source>
</evidence>
<accession>F4CZD7</accession>
<feature type="compositionally biased region" description="Low complexity" evidence="3">
    <location>
        <begin position="140"/>
        <end position="157"/>
    </location>
</feature>
<feature type="region of interest" description="Disordered" evidence="3">
    <location>
        <begin position="125"/>
        <end position="157"/>
    </location>
</feature>
<dbReference type="Proteomes" id="UP000007809">
    <property type="component" value="Chromosome"/>
</dbReference>
<name>F4CZD7_PSEUX</name>
<dbReference type="InterPro" id="IPR002068">
    <property type="entry name" value="A-crystallin/Hsp20_dom"/>
</dbReference>
<evidence type="ECO:0000259" key="4">
    <source>
        <dbReference type="PROSITE" id="PS01031"/>
    </source>
</evidence>
<sequence>MTLMRFDPFRELDRLAEQTLSAGTRAFRSMPMEALRRGDEFKIFIDLPGVVPDDIDLTVERNVVSVRARRAPAHQEGDEVIIDERPYGEFSRQLFLGDNLDPDRLSADTRDGVLELTIPVSEASKPRRVALGSGSTTEDGAGSKTASASASGRATAS</sequence>
<organism evidence="5 6">
    <name type="scientific">Pseudonocardia dioxanivorans (strain ATCC 55486 / DSM 44775 / JCM 13855 / CB1190)</name>
    <dbReference type="NCBI Taxonomy" id="675635"/>
    <lineage>
        <taxon>Bacteria</taxon>
        <taxon>Bacillati</taxon>
        <taxon>Actinomycetota</taxon>
        <taxon>Actinomycetes</taxon>
        <taxon>Pseudonocardiales</taxon>
        <taxon>Pseudonocardiaceae</taxon>
        <taxon>Pseudonocardia</taxon>
    </lineage>
</organism>
<evidence type="ECO:0000256" key="1">
    <source>
        <dbReference type="PROSITE-ProRule" id="PRU00285"/>
    </source>
</evidence>
<dbReference type="eggNOG" id="COG0071">
    <property type="taxonomic scope" value="Bacteria"/>
</dbReference>
<dbReference type="CDD" id="cd06464">
    <property type="entry name" value="ACD_sHsps-like"/>
    <property type="match status" value="1"/>
</dbReference>
<reference evidence="5 6" key="1">
    <citation type="journal article" date="2011" name="J. Bacteriol.">
        <title>Genome sequence of the 1,4-dioxane-degrading Pseudonocardia dioxanivorans strain CB1190.</title>
        <authorList>
            <person name="Sales C.M."/>
            <person name="Mahendra S."/>
            <person name="Grostern A."/>
            <person name="Parales R.E."/>
            <person name="Goodwin L.A."/>
            <person name="Woyke T."/>
            <person name="Nolan M."/>
            <person name="Lapidus A."/>
            <person name="Chertkov O."/>
            <person name="Ovchinnikova G."/>
            <person name="Sczyrba A."/>
            <person name="Alvarez-Cohen L."/>
        </authorList>
    </citation>
    <scope>NUCLEOTIDE SEQUENCE [LARGE SCALE GENOMIC DNA]</scope>
    <source>
        <strain evidence="6">ATCC 55486 / DSM 44775 / JCM 13855 / CB1190</strain>
    </source>
</reference>